<comment type="similarity">
    <text evidence="2">Belongs to the ELP6 family.</text>
</comment>
<dbReference type="SUPFAM" id="SSF52540">
    <property type="entry name" value="P-loop containing nucleoside triphosphate hydrolases"/>
    <property type="match status" value="1"/>
</dbReference>
<dbReference type="InterPro" id="IPR018627">
    <property type="entry name" value="ELP6"/>
</dbReference>
<dbReference type="GO" id="GO:0002098">
    <property type="term" value="P:tRNA wobble uridine modification"/>
    <property type="evidence" value="ECO:0007669"/>
    <property type="project" value="InterPro"/>
</dbReference>
<dbReference type="Gene3D" id="3.40.50.300">
    <property type="entry name" value="P-loop containing nucleotide triphosphate hydrolases"/>
    <property type="match status" value="1"/>
</dbReference>
<dbReference type="EMBL" id="KV428012">
    <property type="protein sequence ID" value="KZT42557.1"/>
    <property type="molecule type" value="Genomic_DNA"/>
</dbReference>
<dbReference type="UniPathway" id="UPA00988"/>
<proteinExistence type="inferred from homology"/>
<gene>
    <name evidence="3" type="ORF">SISSUDRAFT_1058338</name>
</gene>
<dbReference type="STRING" id="1314776.A0A166HC67"/>
<sequence length="251" mass="27368">MIPGFLDFDELRHGGSLYLITDDVASPATFLLHRAIHASLKKASGNRCVIVSSEDISYWKAIAIRSGVNLDDCQRSGTLNFVDCFDALSLPSKPFVLSQNEHDLSLSLLFRRIEECLAAHTTGTPFIVIDDVASLEWTGLSPTEVSRFVRALVSLARRFDATIIARQHVLGSPTPNLATRILLELCTVHVEVLPLATGRSGAVTGEIAIHRGHAAGRDQELKVVPRSRAVQYKLSDHSALFFQRGTGAGIL</sequence>
<dbReference type="AlphaFoldDB" id="A0A166HC67"/>
<dbReference type="Proteomes" id="UP000076798">
    <property type="component" value="Unassembled WGS sequence"/>
</dbReference>
<evidence type="ECO:0000313" key="4">
    <source>
        <dbReference type="Proteomes" id="UP000076798"/>
    </source>
</evidence>
<evidence type="ECO:0000256" key="1">
    <source>
        <dbReference type="ARBA" id="ARBA00005043"/>
    </source>
</evidence>
<dbReference type="OrthoDB" id="9995306at2759"/>
<accession>A0A166HC67</accession>
<evidence type="ECO:0000313" key="3">
    <source>
        <dbReference type="EMBL" id="KZT42557.1"/>
    </source>
</evidence>
<organism evidence="3 4">
    <name type="scientific">Sistotremastrum suecicum HHB10207 ss-3</name>
    <dbReference type="NCBI Taxonomy" id="1314776"/>
    <lineage>
        <taxon>Eukaryota</taxon>
        <taxon>Fungi</taxon>
        <taxon>Dikarya</taxon>
        <taxon>Basidiomycota</taxon>
        <taxon>Agaricomycotina</taxon>
        <taxon>Agaricomycetes</taxon>
        <taxon>Sistotremastrales</taxon>
        <taxon>Sistotremastraceae</taxon>
        <taxon>Sistotremastrum</taxon>
    </lineage>
</organism>
<name>A0A166HC67_9AGAM</name>
<evidence type="ECO:0000256" key="2">
    <source>
        <dbReference type="ARBA" id="ARBA00008837"/>
    </source>
</evidence>
<dbReference type="CDD" id="cd19495">
    <property type="entry name" value="Elp6"/>
    <property type="match status" value="1"/>
</dbReference>
<dbReference type="InterPro" id="IPR027417">
    <property type="entry name" value="P-loop_NTPase"/>
</dbReference>
<keyword evidence="4" id="KW-1185">Reference proteome</keyword>
<evidence type="ECO:0008006" key="5">
    <source>
        <dbReference type="Google" id="ProtNLM"/>
    </source>
</evidence>
<dbReference type="GO" id="GO:0033588">
    <property type="term" value="C:elongator holoenzyme complex"/>
    <property type="evidence" value="ECO:0007669"/>
    <property type="project" value="InterPro"/>
</dbReference>
<protein>
    <recommendedName>
        <fullName evidence="5">P-loop containing nucleoside triphosphate hydrolase protein</fullName>
    </recommendedName>
</protein>
<dbReference type="PANTHER" id="PTHR16184:SF6">
    <property type="entry name" value="ELONGATOR COMPLEX PROTEIN 6"/>
    <property type="match status" value="1"/>
</dbReference>
<dbReference type="Pfam" id="PF09807">
    <property type="entry name" value="ELP6"/>
    <property type="match status" value="1"/>
</dbReference>
<comment type="pathway">
    <text evidence="1">tRNA modification; 5-methoxycarbonylmethyl-2-thiouridine-tRNA biosynthesis.</text>
</comment>
<dbReference type="PANTHER" id="PTHR16184">
    <property type="entry name" value="ELONGATOR COMPLEX PROTEIN 6"/>
    <property type="match status" value="1"/>
</dbReference>
<reference evidence="3 4" key="1">
    <citation type="journal article" date="2016" name="Mol. Biol. Evol.">
        <title>Comparative Genomics of Early-Diverging Mushroom-Forming Fungi Provides Insights into the Origins of Lignocellulose Decay Capabilities.</title>
        <authorList>
            <person name="Nagy L.G."/>
            <person name="Riley R."/>
            <person name="Tritt A."/>
            <person name="Adam C."/>
            <person name="Daum C."/>
            <person name="Floudas D."/>
            <person name="Sun H."/>
            <person name="Yadav J.S."/>
            <person name="Pangilinan J."/>
            <person name="Larsson K.H."/>
            <person name="Matsuura K."/>
            <person name="Barry K."/>
            <person name="Labutti K."/>
            <person name="Kuo R."/>
            <person name="Ohm R.A."/>
            <person name="Bhattacharya S.S."/>
            <person name="Shirouzu T."/>
            <person name="Yoshinaga Y."/>
            <person name="Martin F.M."/>
            <person name="Grigoriev I.V."/>
            <person name="Hibbett D.S."/>
        </authorList>
    </citation>
    <scope>NUCLEOTIDE SEQUENCE [LARGE SCALE GENOMIC DNA]</scope>
    <source>
        <strain evidence="3 4">HHB10207 ss-3</strain>
    </source>
</reference>